<sequence length="52" mass="5522">MLEFFSLANALHALSPLICLLCTSCACTHSICAVLAIMKKNALSVPLNIGLF</sequence>
<proteinExistence type="evidence at transcript level"/>
<organism evidence="1">
    <name type="scientific">Lotus japonicus</name>
    <name type="common">Lotus corniculatus var. japonicus</name>
    <dbReference type="NCBI Taxonomy" id="34305"/>
    <lineage>
        <taxon>Eukaryota</taxon>
        <taxon>Viridiplantae</taxon>
        <taxon>Streptophyta</taxon>
        <taxon>Embryophyta</taxon>
        <taxon>Tracheophyta</taxon>
        <taxon>Spermatophyta</taxon>
        <taxon>Magnoliopsida</taxon>
        <taxon>eudicotyledons</taxon>
        <taxon>Gunneridae</taxon>
        <taxon>Pentapetalae</taxon>
        <taxon>rosids</taxon>
        <taxon>fabids</taxon>
        <taxon>Fabales</taxon>
        <taxon>Fabaceae</taxon>
        <taxon>Papilionoideae</taxon>
        <taxon>50 kb inversion clade</taxon>
        <taxon>NPAAA clade</taxon>
        <taxon>Hologalegina</taxon>
        <taxon>robinioid clade</taxon>
        <taxon>Loteae</taxon>
        <taxon>Lotus</taxon>
    </lineage>
</organism>
<name>I3T6T1_LOTJA</name>
<protein>
    <submittedName>
        <fullName evidence="1">Uncharacterized protein</fullName>
    </submittedName>
</protein>
<accession>I3T6T1</accession>
<reference evidence="1" key="1">
    <citation type="submission" date="2012-05" db="EMBL/GenBank/DDBJ databases">
        <authorList>
            <person name="Krishnakumar V."/>
            <person name="Cheung F."/>
            <person name="Xiao Y."/>
            <person name="Chan A."/>
            <person name="Moskal W.A."/>
            <person name="Town C.D."/>
        </authorList>
    </citation>
    <scope>NUCLEOTIDE SEQUENCE</scope>
</reference>
<dbReference type="EMBL" id="BT148429">
    <property type="protein sequence ID" value="AFK48223.1"/>
    <property type="molecule type" value="mRNA"/>
</dbReference>
<evidence type="ECO:0000313" key="1">
    <source>
        <dbReference type="EMBL" id="AFK48223.1"/>
    </source>
</evidence>
<dbReference type="AlphaFoldDB" id="I3T6T1"/>